<accession>A0A916WT47</accession>
<evidence type="ECO:0000256" key="4">
    <source>
        <dbReference type="PROSITE-ProRule" id="PRU00335"/>
    </source>
</evidence>
<dbReference type="GO" id="GO:0003700">
    <property type="term" value="F:DNA-binding transcription factor activity"/>
    <property type="evidence" value="ECO:0007669"/>
    <property type="project" value="TreeGrafter"/>
</dbReference>
<feature type="domain" description="HTH tetR-type" evidence="5">
    <location>
        <begin position="17"/>
        <end position="77"/>
    </location>
</feature>
<dbReference type="AlphaFoldDB" id="A0A916WT47"/>
<dbReference type="SUPFAM" id="SSF46689">
    <property type="entry name" value="Homeodomain-like"/>
    <property type="match status" value="1"/>
</dbReference>
<dbReference type="EMBL" id="BMGC01000012">
    <property type="protein sequence ID" value="GGB32235.1"/>
    <property type="molecule type" value="Genomic_DNA"/>
</dbReference>
<proteinExistence type="predicted"/>
<reference evidence="6" key="1">
    <citation type="journal article" date="2014" name="Int. J. Syst. Evol. Microbiol.">
        <title>Complete genome sequence of Corynebacterium casei LMG S-19264T (=DSM 44701T), isolated from a smear-ripened cheese.</title>
        <authorList>
            <consortium name="US DOE Joint Genome Institute (JGI-PGF)"/>
            <person name="Walter F."/>
            <person name="Albersmeier A."/>
            <person name="Kalinowski J."/>
            <person name="Ruckert C."/>
        </authorList>
    </citation>
    <scope>NUCLEOTIDE SEQUENCE</scope>
    <source>
        <strain evidence="6">CGMCC 1.12827</strain>
    </source>
</reference>
<dbReference type="InterPro" id="IPR009057">
    <property type="entry name" value="Homeodomain-like_sf"/>
</dbReference>
<feature type="DNA-binding region" description="H-T-H motif" evidence="4">
    <location>
        <begin position="40"/>
        <end position="59"/>
    </location>
</feature>
<keyword evidence="2 4" id="KW-0238">DNA-binding</keyword>
<dbReference type="PANTHER" id="PTHR30055:SF148">
    <property type="entry name" value="TETR-FAMILY TRANSCRIPTIONAL REGULATOR"/>
    <property type="match status" value="1"/>
</dbReference>
<evidence type="ECO:0000259" key="5">
    <source>
        <dbReference type="PROSITE" id="PS50977"/>
    </source>
</evidence>
<dbReference type="Proteomes" id="UP000621454">
    <property type="component" value="Unassembled WGS sequence"/>
</dbReference>
<dbReference type="Pfam" id="PF16859">
    <property type="entry name" value="TetR_C_11"/>
    <property type="match status" value="1"/>
</dbReference>
<dbReference type="InterPro" id="IPR036271">
    <property type="entry name" value="Tet_transcr_reg_TetR-rel_C_sf"/>
</dbReference>
<reference evidence="6" key="2">
    <citation type="submission" date="2020-09" db="EMBL/GenBank/DDBJ databases">
        <authorList>
            <person name="Sun Q."/>
            <person name="Zhou Y."/>
        </authorList>
    </citation>
    <scope>NUCLEOTIDE SEQUENCE</scope>
    <source>
        <strain evidence="6">CGMCC 1.12827</strain>
    </source>
</reference>
<gene>
    <name evidence="6" type="ORF">GCM10011489_20520</name>
</gene>
<dbReference type="InterPro" id="IPR011075">
    <property type="entry name" value="TetR_C"/>
</dbReference>
<dbReference type="InterPro" id="IPR001647">
    <property type="entry name" value="HTH_TetR"/>
</dbReference>
<organism evidence="6 7">
    <name type="scientific">Gordonia jinhuaensis</name>
    <dbReference type="NCBI Taxonomy" id="1517702"/>
    <lineage>
        <taxon>Bacteria</taxon>
        <taxon>Bacillati</taxon>
        <taxon>Actinomycetota</taxon>
        <taxon>Actinomycetes</taxon>
        <taxon>Mycobacteriales</taxon>
        <taxon>Gordoniaceae</taxon>
        <taxon>Gordonia</taxon>
    </lineage>
</organism>
<keyword evidence="1" id="KW-0805">Transcription regulation</keyword>
<evidence type="ECO:0000313" key="6">
    <source>
        <dbReference type="EMBL" id="GGB32235.1"/>
    </source>
</evidence>
<protein>
    <submittedName>
        <fullName evidence="6">TetR family transcriptional regulator</fullName>
    </submittedName>
</protein>
<evidence type="ECO:0000256" key="3">
    <source>
        <dbReference type="ARBA" id="ARBA00023163"/>
    </source>
</evidence>
<dbReference type="Gene3D" id="1.10.10.60">
    <property type="entry name" value="Homeodomain-like"/>
    <property type="match status" value="1"/>
</dbReference>
<evidence type="ECO:0000313" key="7">
    <source>
        <dbReference type="Proteomes" id="UP000621454"/>
    </source>
</evidence>
<comment type="caution">
    <text evidence="6">The sequence shown here is derived from an EMBL/GenBank/DDBJ whole genome shotgun (WGS) entry which is preliminary data.</text>
</comment>
<dbReference type="SUPFAM" id="SSF48498">
    <property type="entry name" value="Tetracyclin repressor-like, C-terminal domain"/>
    <property type="match status" value="1"/>
</dbReference>
<dbReference type="InterPro" id="IPR050109">
    <property type="entry name" value="HTH-type_TetR-like_transc_reg"/>
</dbReference>
<dbReference type="PANTHER" id="PTHR30055">
    <property type="entry name" value="HTH-TYPE TRANSCRIPTIONAL REGULATOR RUTR"/>
    <property type="match status" value="1"/>
</dbReference>
<dbReference type="PROSITE" id="PS50977">
    <property type="entry name" value="HTH_TETR_2"/>
    <property type="match status" value="1"/>
</dbReference>
<keyword evidence="3" id="KW-0804">Transcription</keyword>
<dbReference type="Pfam" id="PF00440">
    <property type="entry name" value="TetR_N"/>
    <property type="match status" value="1"/>
</dbReference>
<evidence type="ECO:0000256" key="1">
    <source>
        <dbReference type="ARBA" id="ARBA00023015"/>
    </source>
</evidence>
<dbReference type="Gene3D" id="1.10.357.10">
    <property type="entry name" value="Tetracycline Repressor, domain 2"/>
    <property type="match status" value="1"/>
</dbReference>
<dbReference type="GO" id="GO:0000976">
    <property type="term" value="F:transcription cis-regulatory region binding"/>
    <property type="evidence" value="ECO:0007669"/>
    <property type="project" value="TreeGrafter"/>
</dbReference>
<dbReference type="RefSeq" id="WP_188586499.1">
    <property type="nucleotide sequence ID" value="NZ_BMGC01000012.1"/>
</dbReference>
<name>A0A916WT47_9ACTN</name>
<keyword evidence="7" id="KW-1185">Reference proteome</keyword>
<sequence length="204" mass="22271">MSSDSATTGQRGRPRDPDFEDRVFDTVVALYVAHGLDGVTMGAVARGARVGKASLYMRWEDRDSLIRDALAARIVLDTGVDTGDFRADLRRLAEQMLDMLWTDTGLAYMRRIIDSSVHPEVFRRGDGSSPIVLDARRLVRNAIERGELPRGTSPTVLMDMLFGASVMHASITPPGLRSVAQERSADYLDALVDAVIAGATAHAR</sequence>
<evidence type="ECO:0000256" key="2">
    <source>
        <dbReference type="ARBA" id="ARBA00023125"/>
    </source>
</evidence>